<sequence>FLEVNIFYYGLLGATTDYYFIDTITAFDAGTSLLSVTVNNRSSVLDYSRLQPSLPPGRYYGFSSFVQFLASARDSAKVKVIITANNLLFLKPFRNFLLKLDWIFMWQTMSAITDPPEDAIECESQNISKIYREHFGCPSLYRNRGRTP</sequence>
<organism evidence="1 2">
    <name type="scientific">Plakobranchus ocellatus</name>
    <dbReference type="NCBI Taxonomy" id="259542"/>
    <lineage>
        <taxon>Eukaryota</taxon>
        <taxon>Metazoa</taxon>
        <taxon>Spiralia</taxon>
        <taxon>Lophotrochozoa</taxon>
        <taxon>Mollusca</taxon>
        <taxon>Gastropoda</taxon>
        <taxon>Heterobranchia</taxon>
        <taxon>Euthyneura</taxon>
        <taxon>Panpulmonata</taxon>
        <taxon>Sacoglossa</taxon>
        <taxon>Placobranchoidea</taxon>
        <taxon>Plakobranchidae</taxon>
        <taxon>Plakobranchus</taxon>
    </lineage>
</organism>
<dbReference type="EMBL" id="BLXT01001222">
    <property type="protein sequence ID" value="GFN83775.1"/>
    <property type="molecule type" value="Genomic_DNA"/>
</dbReference>
<feature type="non-terminal residue" evidence="1">
    <location>
        <position position="1"/>
    </location>
</feature>
<proteinExistence type="predicted"/>
<keyword evidence="2" id="KW-1185">Reference proteome</keyword>
<accession>A0AAV3YKH4</accession>
<dbReference type="AlphaFoldDB" id="A0AAV3YKH4"/>
<gene>
    <name evidence="1" type="ORF">PoB_001028100</name>
</gene>
<dbReference type="Proteomes" id="UP000735302">
    <property type="component" value="Unassembled WGS sequence"/>
</dbReference>
<protein>
    <submittedName>
        <fullName evidence="1">Uncharacterized protein</fullName>
    </submittedName>
</protein>
<comment type="caution">
    <text evidence="1">The sequence shown here is derived from an EMBL/GenBank/DDBJ whole genome shotgun (WGS) entry which is preliminary data.</text>
</comment>
<evidence type="ECO:0000313" key="1">
    <source>
        <dbReference type="EMBL" id="GFN83775.1"/>
    </source>
</evidence>
<reference evidence="1 2" key="1">
    <citation type="journal article" date="2021" name="Elife">
        <title>Chloroplast acquisition without the gene transfer in kleptoplastic sea slugs, Plakobranchus ocellatus.</title>
        <authorList>
            <person name="Maeda T."/>
            <person name="Takahashi S."/>
            <person name="Yoshida T."/>
            <person name="Shimamura S."/>
            <person name="Takaki Y."/>
            <person name="Nagai Y."/>
            <person name="Toyoda A."/>
            <person name="Suzuki Y."/>
            <person name="Arimoto A."/>
            <person name="Ishii H."/>
            <person name="Satoh N."/>
            <person name="Nishiyama T."/>
            <person name="Hasebe M."/>
            <person name="Maruyama T."/>
            <person name="Minagawa J."/>
            <person name="Obokata J."/>
            <person name="Shigenobu S."/>
        </authorList>
    </citation>
    <scope>NUCLEOTIDE SEQUENCE [LARGE SCALE GENOMIC DNA]</scope>
</reference>
<evidence type="ECO:0000313" key="2">
    <source>
        <dbReference type="Proteomes" id="UP000735302"/>
    </source>
</evidence>
<name>A0AAV3YKH4_9GAST</name>